<dbReference type="InterPro" id="IPR001214">
    <property type="entry name" value="SET_dom"/>
</dbReference>
<dbReference type="SMART" id="SM00317">
    <property type="entry name" value="SET"/>
    <property type="match status" value="1"/>
</dbReference>
<name>A0A9P6XHL2_RHIOR</name>
<dbReference type="PROSITE" id="PS50280">
    <property type="entry name" value="SET"/>
    <property type="match status" value="1"/>
</dbReference>
<dbReference type="Pfam" id="PF00856">
    <property type="entry name" value="SET"/>
    <property type="match status" value="1"/>
</dbReference>
<gene>
    <name evidence="2" type="ORF">G6F64_001708</name>
</gene>
<reference evidence="2" key="1">
    <citation type="journal article" date="2020" name="Microb. Genom.">
        <title>Genetic diversity of clinical and environmental Mucorales isolates obtained from an investigation of mucormycosis cases among solid organ transplant recipients.</title>
        <authorList>
            <person name="Nguyen M.H."/>
            <person name="Kaul D."/>
            <person name="Muto C."/>
            <person name="Cheng S.J."/>
            <person name="Richter R.A."/>
            <person name="Bruno V.M."/>
            <person name="Liu G."/>
            <person name="Beyhan S."/>
            <person name="Sundermann A.J."/>
            <person name="Mounaud S."/>
            <person name="Pasculle A.W."/>
            <person name="Nierman W.C."/>
            <person name="Driscoll E."/>
            <person name="Cumbie R."/>
            <person name="Clancy C.J."/>
            <person name="Dupont C.L."/>
        </authorList>
    </citation>
    <scope>NUCLEOTIDE SEQUENCE</scope>
    <source>
        <strain evidence="2">GL11</strain>
    </source>
</reference>
<protein>
    <recommendedName>
        <fullName evidence="1">SET domain-containing protein</fullName>
    </recommendedName>
</protein>
<dbReference type="EMBL" id="JAANQT010000136">
    <property type="protein sequence ID" value="KAG1314133.1"/>
    <property type="molecule type" value="Genomic_DNA"/>
</dbReference>
<dbReference type="Proteomes" id="UP000716291">
    <property type="component" value="Unassembled WGS sequence"/>
</dbReference>
<accession>A0A9P6XHL2</accession>
<dbReference type="OrthoDB" id="3180714at2759"/>
<organism evidence="2 3">
    <name type="scientific">Rhizopus oryzae</name>
    <name type="common">Mucormycosis agent</name>
    <name type="synonym">Rhizopus arrhizus var. delemar</name>
    <dbReference type="NCBI Taxonomy" id="64495"/>
    <lineage>
        <taxon>Eukaryota</taxon>
        <taxon>Fungi</taxon>
        <taxon>Fungi incertae sedis</taxon>
        <taxon>Mucoromycota</taxon>
        <taxon>Mucoromycotina</taxon>
        <taxon>Mucoromycetes</taxon>
        <taxon>Mucorales</taxon>
        <taxon>Mucorineae</taxon>
        <taxon>Rhizopodaceae</taxon>
        <taxon>Rhizopus</taxon>
    </lineage>
</organism>
<dbReference type="AlphaFoldDB" id="A0A9P6XHL2"/>
<evidence type="ECO:0000313" key="3">
    <source>
        <dbReference type="Proteomes" id="UP000716291"/>
    </source>
</evidence>
<proteinExistence type="predicted"/>
<keyword evidence="3" id="KW-1185">Reference proteome</keyword>
<dbReference type="CDD" id="cd10540">
    <property type="entry name" value="SET_SpSet7-like"/>
    <property type="match status" value="1"/>
</dbReference>
<evidence type="ECO:0000313" key="2">
    <source>
        <dbReference type="EMBL" id="KAG1314133.1"/>
    </source>
</evidence>
<sequence>MSKEDNQSVPLDQHRLNLELKSHPVRGRGVFTKEFIKRNTLVEISPILYFNPQEYETHGKYTVLDQYTYCWPGGGYALALGLGSMFNHDSQPNVGFMRDVPNQLIRYTTLRDIEEGEELCISYGSHLWFEVQEEAVVSEDEHEPLPFSTSP</sequence>
<evidence type="ECO:0000259" key="1">
    <source>
        <dbReference type="PROSITE" id="PS50280"/>
    </source>
</evidence>
<comment type="caution">
    <text evidence="2">The sequence shown here is derived from an EMBL/GenBank/DDBJ whole genome shotgun (WGS) entry which is preliminary data.</text>
</comment>
<dbReference type="SUPFAM" id="SSF82199">
    <property type="entry name" value="SET domain"/>
    <property type="match status" value="1"/>
</dbReference>
<dbReference type="Gene3D" id="2.170.270.10">
    <property type="entry name" value="SET domain"/>
    <property type="match status" value="1"/>
</dbReference>
<feature type="domain" description="SET" evidence="1">
    <location>
        <begin position="16"/>
        <end position="124"/>
    </location>
</feature>
<dbReference type="InterPro" id="IPR046341">
    <property type="entry name" value="SET_dom_sf"/>
</dbReference>